<reference evidence="2 3" key="1">
    <citation type="submission" date="2016-10" db="EMBL/GenBank/DDBJ databases">
        <authorList>
            <person name="Varghese N."/>
            <person name="Submissions S."/>
        </authorList>
    </citation>
    <scope>NUCLEOTIDE SEQUENCE [LARGE SCALE GENOMIC DNA]</scope>
    <source>
        <strain evidence="2 3">CGMCC 1.12102</strain>
    </source>
</reference>
<proteinExistence type="predicted"/>
<evidence type="ECO:0000313" key="2">
    <source>
        <dbReference type="EMBL" id="SCX44488.1"/>
    </source>
</evidence>
<dbReference type="Proteomes" id="UP000183569">
    <property type="component" value="Unassembled WGS sequence"/>
</dbReference>
<feature type="region of interest" description="Disordered" evidence="1">
    <location>
        <begin position="34"/>
        <end position="57"/>
    </location>
</feature>
<dbReference type="AlphaFoldDB" id="A0A1G4XV17"/>
<gene>
    <name evidence="2" type="ORF">SAMN02927897_01410</name>
</gene>
<sequence length="78" mass="8905">MLPKLKRVRNVLMNNRASDDLGWQVLSEFERAREQKPFVAGQPASNHDEAELPKPDLSLDPVQEYLVTTMANRKQASK</sequence>
<name>A0A1G4XV17_9ENTR</name>
<evidence type="ECO:0000256" key="1">
    <source>
        <dbReference type="SAM" id="MobiDB-lite"/>
    </source>
</evidence>
<accession>A0A1G4XV17</accession>
<evidence type="ECO:0000313" key="3">
    <source>
        <dbReference type="Proteomes" id="UP000183569"/>
    </source>
</evidence>
<protein>
    <submittedName>
        <fullName evidence="2">Uncharacterized protein</fullName>
    </submittedName>
</protein>
<comment type="caution">
    <text evidence="2">The sequence shown here is derived from an EMBL/GenBank/DDBJ whole genome shotgun (WGS) entry which is preliminary data.</text>
</comment>
<dbReference type="EMBL" id="FMUI01000003">
    <property type="protein sequence ID" value="SCX44488.1"/>
    <property type="molecule type" value="Genomic_DNA"/>
</dbReference>
<organism evidence="2 3">
    <name type="scientific">Kosakonia sacchari</name>
    <dbReference type="NCBI Taxonomy" id="1158459"/>
    <lineage>
        <taxon>Bacteria</taxon>
        <taxon>Pseudomonadati</taxon>
        <taxon>Pseudomonadota</taxon>
        <taxon>Gammaproteobacteria</taxon>
        <taxon>Enterobacterales</taxon>
        <taxon>Enterobacteriaceae</taxon>
        <taxon>Kosakonia</taxon>
    </lineage>
</organism>